<organism evidence="3 4">
    <name type="scientific">Limulus polyphemus</name>
    <name type="common">Atlantic horseshoe crab</name>
    <dbReference type="NCBI Taxonomy" id="6850"/>
    <lineage>
        <taxon>Eukaryota</taxon>
        <taxon>Metazoa</taxon>
        <taxon>Ecdysozoa</taxon>
        <taxon>Arthropoda</taxon>
        <taxon>Chelicerata</taxon>
        <taxon>Merostomata</taxon>
        <taxon>Xiphosura</taxon>
        <taxon>Limulidae</taxon>
        <taxon>Limulus</taxon>
    </lineage>
</organism>
<gene>
    <name evidence="4" type="primary">LOC106478810</name>
</gene>
<reference evidence="4" key="1">
    <citation type="submission" date="2025-08" db="UniProtKB">
        <authorList>
            <consortium name="RefSeq"/>
        </authorList>
    </citation>
    <scope>IDENTIFICATION</scope>
    <source>
        <tissue evidence="4">Muscle</tissue>
    </source>
</reference>
<name>A0ABM1C606_LIMPO</name>
<feature type="coiled-coil region" evidence="1">
    <location>
        <begin position="294"/>
        <end position="342"/>
    </location>
</feature>
<dbReference type="RefSeq" id="XP_013794834.1">
    <property type="nucleotide sequence ID" value="XM_013939380.2"/>
</dbReference>
<feature type="compositionally biased region" description="Polar residues" evidence="2">
    <location>
        <begin position="1"/>
        <end position="20"/>
    </location>
</feature>
<feature type="coiled-coil region" evidence="1">
    <location>
        <begin position="456"/>
        <end position="511"/>
    </location>
</feature>
<keyword evidence="3" id="KW-1185">Reference proteome</keyword>
<dbReference type="GeneID" id="106478810"/>
<feature type="region of interest" description="Disordered" evidence="2">
    <location>
        <begin position="1"/>
        <end position="49"/>
    </location>
</feature>
<keyword evidence="1" id="KW-0175">Coiled coil</keyword>
<proteinExistence type="predicted"/>
<protein>
    <submittedName>
        <fullName evidence="4">Uncharacterized protein LOC106478810 isoform X1</fullName>
    </submittedName>
</protein>
<sequence>MNARTNFTDSNTDSRPNSSCAAKLQHQKTETCGSSNVHTAEDQSDSQSYKIGTQVGSVSQVSYSPRDSTSLAQSDMAIPAPIYFLIREHAKSLVAIKELRERMKATEEFQGSFATAFQNIQQKIVCDHECRKAPRNRTKYTINEIVQQVPPTCGSGHFRSSSLKLGKPHCFSSVHPSSDILNNVSADSKVRLTMESDNKQDSGLDSDCRDHGQDSSLTLVTDTFNMVCAKREKSQSDSNMLEADDELTALLDIINQKGLMLRKQLDNLSEEHNTKDKDYLMKYQHDMLSTHETKRNIEMKLKQVEKEKKSLCDKVMQLEVACQELESERKWLEERLEIALLEKHHLELRIHGLYVQYVKTDCSETYQCPDDRIAGLGFSTKNSQPEKLVESKTVLTKANSQLKIPSILNETNILELQRQLITCIMENEVLHAKVHQLEEIQNERGEGLGKKFRSDMKQLQDEKEELYITLQANKIELETVQAKVVMLENALQALTQENKELNKQLGESLEQFTAYPRYKQLCRPTLTSQLSKTYPESQSLPVFLAVDNRNPTLNSSQISGNQNVKKTNSFSSSTFLETQPEDVRHYDIITSMQHRLSLSSHHSLDSGAQTPPLCTSNHHTTIALSDVNNSNSPQDFDTLLCSSPVHYKSFETQPILEKEGFVHQNRISFPISQFKDVYNNQTISFNNNVVENLDQIIHSKQVDSICSEFDPLHNSTFQGDPLRQQEFIDSLDLSIPLKPVKSSQENRRDMPFPRSAAAYLCQQRLNLTKDWKLDSGVEKPFETKQIAFQIAGEKNSKNLQHQLQSLLDRLSAAASDEAVL</sequence>
<evidence type="ECO:0000313" key="3">
    <source>
        <dbReference type="Proteomes" id="UP000694941"/>
    </source>
</evidence>
<dbReference type="Proteomes" id="UP000694941">
    <property type="component" value="Unplaced"/>
</dbReference>
<evidence type="ECO:0000313" key="4">
    <source>
        <dbReference type="RefSeq" id="XP_013794834.1"/>
    </source>
</evidence>
<evidence type="ECO:0000256" key="2">
    <source>
        <dbReference type="SAM" id="MobiDB-lite"/>
    </source>
</evidence>
<accession>A0ABM1C606</accession>
<evidence type="ECO:0000256" key="1">
    <source>
        <dbReference type="SAM" id="Coils"/>
    </source>
</evidence>